<feature type="transmembrane region" description="Helical" evidence="2">
    <location>
        <begin position="53"/>
        <end position="74"/>
    </location>
</feature>
<dbReference type="RefSeq" id="WP_075852363.1">
    <property type="nucleotide sequence ID" value="NZ_FMAC01000002.1"/>
</dbReference>
<keyword evidence="2" id="KW-0472">Membrane</keyword>
<sequence length="75" mass="8734">MLDTHAPNLTESIRVLVHDSDEKHRRIPASAATTKNPRKRQLRSHQIRERRTFQAMFAFGLLLGALELFIVLHYL</sequence>
<feature type="region of interest" description="Disordered" evidence="1">
    <location>
        <begin position="23"/>
        <end position="45"/>
    </location>
</feature>
<reference evidence="4" key="1">
    <citation type="submission" date="2016-08" db="EMBL/GenBank/DDBJ databases">
        <authorList>
            <person name="Varghese N."/>
            <person name="Submissions Spin"/>
        </authorList>
    </citation>
    <scope>NUCLEOTIDE SEQUENCE [LARGE SCALE GENOMIC DNA]</scope>
    <source>
        <strain evidence="4">CCBAU 57015</strain>
    </source>
</reference>
<dbReference type="OrthoDB" id="8304147at2"/>
<accession>A0A1C3ULD5</accession>
<evidence type="ECO:0000256" key="1">
    <source>
        <dbReference type="SAM" id="MobiDB-lite"/>
    </source>
</evidence>
<dbReference type="AlphaFoldDB" id="A0A1C3ULD5"/>
<gene>
    <name evidence="3" type="ORF">GA0061100_102552</name>
</gene>
<name>A0A1C3ULD5_9HYPH</name>
<feature type="compositionally biased region" description="Basic residues" evidence="1">
    <location>
        <begin position="36"/>
        <end position="45"/>
    </location>
</feature>
<keyword evidence="4" id="KW-1185">Reference proteome</keyword>
<dbReference type="Proteomes" id="UP000186228">
    <property type="component" value="Unassembled WGS sequence"/>
</dbReference>
<evidence type="ECO:0000313" key="3">
    <source>
        <dbReference type="EMBL" id="SCB16271.1"/>
    </source>
</evidence>
<keyword evidence="2" id="KW-0812">Transmembrane</keyword>
<evidence type="ECO:0000256" key="2">
    <source>
        <dbReference type="SAM" id="Phobius"/>
    </source>
</evidence>
<evidence type="ECO:0000313" key="4">
    <source>
        <dbReference type="Proteomes" id="UP000186228"/>
    </source>
</evidence>
<organism evidence="3 4">
    <name type="scientific">Rhizobium hainanense</name>
    <dbReference type="NCBI Taxonomy" id="52131"/>
    <lineage>
        <taxon>Bacteria</taxon>
        <taxon>Pseudomonadati</taxon>
        <taxon>Pseudomonadota</taxon>
        <taxon>Alphaproteobacteria</taxon>
        <taxon>Hyphomicrobiales</taxon>
        <taxon>Rhizobiaceae</taxon>
        <taxon>Rhizobium/Agrobacterium group</taxon>
        <taxon>Rhizobium</taxon>
    </lineage>
</organism>
<proteinExistence type="predicted"/>
<dbReference type="STRING" id="52131.GA0061100_102552"/>
<protein>
    <submittedName>
        <fullName evidence="3">Uncharacterized protein</fullName>
    </submittedName>
</protein>
<dbReference type="EMBL" id="FMAC01000002">
    <property type="protein sequence ID" value="SCB16271.1"/>
    <property type="molecule type" value="Genomic_DNA"/>
</dbReference>
<keyword evidence="2" id="KW-1133">Transmembrane helix</keyword>